<dbReference type="OMA" id="HENKMIS"/>
<evidence type="ECO:0000256" key="1">
    <source>
        <dbReference type="SAM" id="MobiDB-lite"/>
    </source>
</evidence>
<feature type="signal peptide" evidence="2">
    <location>
        <begin position="1"/>
        <end position="26"/>
    </location>
</feature>
<name>S3D097_GLAL2</name>
<evidence type="ECO:0000313" key="4">
    <source>
        <dbReference type="Proteomes" id="UP000016922"/>
    </source>
</evidence>
<keyword evidence="2" id="KW-0732">Signal</keyword>
<keyword evidence="4" id="KW-1185">Reference proteome</keyword>
<feature type="compositionally biased region" description="Acidic residues" evidence="1">
    <location>
        <begin position="396"/>
        <end position="412"/>
    </location>
</feature>
<dbReference type="HOGENOM" id="CLU_580094_0_0_1"/>
<protein>
    <submittedName>
        <fullName evidence="3">Uncharacterized protein</fullName>
    </submittedName>
</protein>
<dbReference type="OrthoDB" id="3944128at2759"/>
<feature type="region of interest" description="Disordered" evidence="1">
    <location>
        <begin position="29"/>
        <end position="52"/>
    </location>
</feature>
<dbReference type="KEGG" id="glz:GLAREA_12568"/>
<proteinExistence type="predicted"/>
<gene>
    <name evidence="3" type="ORF">GLAREA_12568</name>
</gene>
<feature type="compositionally biased region" description="Low complexity" evidence="1">
    <location>
        <begin position="39"/>
        <end position="52"/>
    </location>
</feature>
<dbReference type="GeneID" id="19471608"/>
<dbReference type="EMBL" id="KE145362">
    <property type="protein sequence ID" value="EPE31265.1"/>
    <property type="molecule type" value="Genomic_DNA"/>
</dbReference>
<sequence length="471" mass="51744">MASYRQQKLNLLLLLAIAAPSTNALAARQATETVPGDRTSTTTSLPPTLTAPAIDPNDEDAFSCWYASFAYSTISSQISSAAAAVPYTSAQFFSTYTSTDCCYLYQPPRSTTTLCDGYPRVLSIPEDTYNVTKTTILYDYTLSTQGALPSHTEVLPSCTVDVEEPACTKIWSQYDYTYTSLKSASNSYYDTYALYGRPPCPSPMTACPSAKTTCSVELEDATVYYWPVTTTSGDFCARNGTTITPSPTDPPAPDTTEIGDMTFTSPSVYIVAPDAYAWYKTSGHGLISYGRMCGHSETSATYTIAQESISTMYVHDKGVHYPMDWEDMNTIRHEAYQRACGRRYGCSSFTDIVSSFTPLVVLPDEIRTQEVGWSGCVGESYFRPTFVELGGRPRVDDEDDEDEDEDEDEDDDDKRKPKITAPAKVIAASTSTMGTFDPEATTKQFNVKHMEFVEEVRILVLDGGPPRVIGA</sequence>
<feature type="region of interest" description="Disordered" evidence="1">
    <location>
        <begin position="389"/>
        <end position="438"/>
    </location>
</feature>
<dbReference type="Proteomes" id="UP000016922">
    <property type="component" value="Unassembled WGS sequence"/>
</dbReference>
<dbReference type="AlphaFoldDB" id="S3D097"/>
<evidence type="ECO:0000313" key="3">
    <source>
        <dbReference type="EMBL" id="EPE31265.1"/>
    </source>
</evidence>
<evidence type="ECO:0000256" key="2">
    <source>
        <dbReference type="SAM" id="SignalP"/>
    </source>
</evidence>
<feature type="chain" id="PRO_5004507970" evidence="2">
    <location>
        <begin position="27"/>
        <end position="471"/>
    </location>
</feature>
<dbReference type="RefSeq" id="XP_008081540.1">
    <property type="nucleotide sequence ID" value="XM_008083349.1"/>
</dbReference>
<organism evidence="3 4">
    <name type="scientific">Glarea lozoyensis (strain ATCC 20868 / MF5171)</name>
    <dbReference type="NCBI Taxonomy" id="1116229"/>
    <lineage>
        <taxon>Eukaryota</taxon>
        <taxon>Fungi</taxon>
        <taxon>Dikarya</taxon>
        <taxon>Ascomycota</taxon>
        <taxon>Pezizomycotina</taxon>
        <taxon>Leotiomycetes</taxon>
        <taxon>Helotiales</taxon>
        <taxon>Helotiaceae</taxon>
        <taxon>Glarea</taxon>
    </lineage>
</organism>
<dbReference type="eggNOG" id="ENOG502STGI">
    <property type="taxonomic scope" value="Eukaryota"/>
</dbReference>
<accession>S3D097</accession>
<reference evidence="3 4" key="1">
    <citation type="journal article" date="2013" name="BMC Genomics">
        <title>Genomics-driven discovery of the pneumocandin biosynthetic gene cluster in the fungus Glarea lozoyensis.</title>
        <authorList>
            <person name="Chen L."/>
            <person name="Yue Q."/>
            <person name="Zhang X."/>
            <person name="Xiang M."/>
            <person name="Wang C."/>
            <person name="Li S."/>
            <person name="Che Y."/>
            <person name="Ortiz-Lopez F.J."/>
            <person name="Bills G.F."/>
            <person name="Liu X."/>
            <person name="An Z."/>
        </authorList>
    </citation>
    <scope>NUCLEOTIDE SEQUENCE [LARGE SCALE GENOMIC DNA]</scope>
    <source>
        <strain evidence="4">ATCC 20868 / MF5171</strain>
    </source>
</reference>